<organism evidence="1">
    <name type="scientific">viral metagenome</name>
    <dbReference type="NCBI Taxonomy" id="1070528"/>
    <lineage>
        <taxon>unclassified sequences</taxon>
        <taxon>metagenomes</taxon>
        <taxon>organismal metagenomes</taxon>
    </lineage>
</organism>
<evidence type="ECO:0000313" key="1">
    <source>
        <dbReference type="EMBL" id="QHT26841.1"/>
    </source>
</evidence>
<reference evidence="1" key="1">
    <citation type="journal article" date="2020" name="Nature">
        <title>Giant virus diversity and host interactions through global metagenomics.</title>
        <authorList>
            <person name="Schulz F."/>
            <person name="Roux S."/>
            <person name="Paez-Espino D."/>
            <person name="Jungbluth S."/>
            <person name="Walsh D.A."/>
            <person name="Denef V.J."/>
            <person name="McMahon K.D."/>
            <person name="Konstantinidis K.T."/>
            <person name="Eloe-Fadrosh E.A."/>
            <person name="Kyrpides N.C."/>
            <person name="Woyke T."/>
        </authorList>
    </citation>
    <scope>NUCLEOTIDE SEQUENCE</scope>
    <source>
        <strain evidence="1">GVMAG-M-3300023179-2</strain>
    </source>
</reference>
<name>A0A6C0EE11_9ZZZZ</name>
<sequence length="41" mass="4948">MKNFIITSINYNYSDNNYRTYTFNPTLIPIQSNTNALFYYI</sequence>
<dbReference type="EMBL" id="MN739802">
    <property type="protein sequence ID" value="QHT26841.1"/>
    <property type="molecule type" value="Genomic_DNA"/>
</dbReference>
<proteinExistence type="predicted"/>
<dbReference type="AlphaFoldDB" id="A0A6C0EE11"/>
<accession>A0A6C0EE11</accession>
<protein>
    <submittedName>
        <fullName evidence="1">Uncharacterized protein</fullName>
    </submittedName>
</protein>